<keyword evidence="2" id="KW-1185">Reference proteome</keyword>
<organism evidence="1 2">
    <name type="scientific">Melastoma candidum</name>
    <dbReference type="NCBI Taxonomy" id="119954"/>
    <lineage>
        <taxon>Eukaryota</taxon>
        <taxon>Viridiplantae</taxon>
        <taxon>Streptophyta</taxon>
        <taxon>Embryophyta</taxon>
        <taxon>Tracheophyta</taxon>
        <taxon>Spermatophyta</taxon>
        <taxon>Magnoliopsida</taxon>
        <taxon>eudicotyledons</taxon>
        <taxon>Gunneridae</taxon>
        <taxon>Pentapetalae</taxon>
        <taxon>rosids</taxon>
        <taxon>malvids</taxon>
        <taxon>Myrtales</taxon>
        <taxon>Melastomataceae</taxon>
        <taxon>Melastomatoideae</taxon>
        <taxon>Melastomateae</taxon>
        <taxon>Melastoma</taxon>
    </lineage>
</organism>
<evidence type="ECO:0000313" key="2">
    <source>
        <dbReference type="Proteomes" id="UP001057402"/>
    </source>
</evidence>
<dbReference type="Proteomes" id="UP001057402">
    <property type="component" value="Chromosome 4"/>
</dbReference>
<accession>A0ACB9RJN9</accession>
<dbReference type="EMBL" id="CM042883">
    <property type="protein sequence ID" value="KAI4377658.1"/>
    <property type="molecule type" value="Genomic_DNA"/>
</dbReference>
<protein>
    <submittedName>
        <fullName evidence="1">Uncharacterized protein</fullName>
    </submittedName>
</protein>
<evidence type="ECO:0000313" key="1">
    <source>
        <dbReference type="EMBL" id="KAI4377658.1"/>
    </source>
</evidence>
<reference evidence="2" key="1">
    <citation type="journal article" date="2023" name="Front. Plant Sci.">
        <title>Chromosomal-level genome assembly of Melastoma candidum provides insights into trichome evolution.</title>
        <authorList>
            <person name="Zhong Y."/>
            <person name="Wu W."/>
            <person name="Sun C."/>
            <person name="Zou P."/>
            <person name="Liu Y."/>
            <person name="Dai S."/>
            <person name="Zhou R."/>
        </authorList>
    </citation>
    <scope>NUCLEOTIDE SEQUENCE [LARGE SCALE GENOMIC DNA]</scope>
</reference>
<sequence>MACTHDHSCEEQHCSSSWSLYKHVDLPMYRRSMKPFLEVFVMFSRLGNAASILPIWDQSIKDGSVYKSDGIDFSDAQSIQAVQEWDFVENTQGILEYQTKYSRFQSVASITLHFPDNFGGEPTQIHYIGYKGEATQHIKGLEDSKFSWTRAETGGGFSQVE</sequence>
<name>A0ACB9RJN9_9MYRT</name>
<proteinExistence type="predicted"/>
<comment type="caution">
    <text evidence="1">The sequence shown here is derived from an EMBL/GenBank/DDBJ whole genome shotgun (WGS) entry which is preliminary data.</text>
</comment>
<gene>
    <name evidence="1" type="ORF">MLD38_015250</name>
</gene>